<accession>A0A6N9TMU8</accession>
<dbReference type="SUPFAM" id="SSF55486">
    <property type="entry name" value="Metalloproteases ('zincins'), catalytic domain"/>
    <property type="match status" value="1"/>
</dbReference>
<dbReference type="GO" id="GO:0008270">
    <property type="term" value="F:zinc ion binding"/>
    <property type="evidence" value="ECO:0007669"/>
    <property type="project" value="InterPro"/>
</dbReference>
<dbReference type="RefSeq" id="WP_163298703.1">
    <property type="nucleotide sequence ID" value="NZ_JAAGRR010000066.1"/>
</dbReference>
<dbReference type="Pfam" id="PF01433">
    <property type="entry name" value="Peptidase_M1"/>
    <property type="match status" value="1"/>
</dbReference>
<dbReference type="InterPro" id="IPR034015">
    <property type="entry name" value="M1_LTA4H"/>
</dbReference>
<keyword evidence="4" id="KW-1185">Reference proteome</keyword>
<reference evidence="3 4" key="1">
    <citation type="submission" date="2020-02" db="EMBL/GenBank/DDBJ databases">
        <title>Comparative genomics of sulfur disproportionating microorganisms.</title>
        <authorList>
            <person name="Ward L.M."/>
            <person name="Bertran E."/>
            <person name="Johnston D.T."/>
        </authorList>
    </citation>
    <scope>NUCLEOTIDE SEQUENCE [LARGE SCALE GENOMIC DNA]</scope>
    <source>
        <strain evidence="3 4">DSM 100025</strain>
    </source>
</reference>
<dbReference type="Gene3D" id="2.30.42.10">
    <property type="match status" value="1"/>
</dbReference>
<dbReference type="Proteomes" id="UP000469346">
    <property type="component" value="Unassembled WGS sequence"/>
</dbReference>
<sequence>MRTSRPNPSWTFLLLLLAMPWGGPSARAAELPHVSLEVRLHPGEAPPVSGRVDIRIPPGRQVRVDTAGLRLGRVLLDGRPVRPRLDGGVFRVRAGREDGRLLVTFEVPAAALADPGGRDGMVLLGGWFPRLLDRACYRLSVEVPPGFAAVSEADEVAELEADGRRLFRFAFPHPRRDVSLVAGPYVVSRDKEGAVDVACYFFPEDRDLAPRYLAKAREAIRSYVERFGPYPYGRFAVVENRRPTGYGLPSYTLLGQAVVRLPFIPDTSLRHEIVHQWFGNGVGVRDGGGNWCEGLATYLADHQAAAEKGEGAAYRHRLLIDYESYVHPPALSLADFREGKDRAARAVGYGKGAMVFHMLRRLVGDEAFNRGLRRLAEKYRFREAGWEDLEAVFEEAAGRDLGPFWRRWIRGHDLPRLVLSPPEVRKTEGGRYRVTARLRQETGREPPYEISVPVRLETGDGVIERTVRLAGDEADIDLTAESPPTALVVDPECDVARHLSPAEIPPVLSRLFGARRRMVVSDDPALGAELAAFLGGIVPGPVAVKAPGDVDPGALPGRSLLVTGIPRGALAHRIPLAPAGPGEVRVTAYANPSDGAEVLVHLAVGEGARLDALLPRLSHYGRYSTLRFRDGRVQEKETLPSDRGLRAGFAPPVTAVPSAAMASLDEIIDAVSTRRVIFVGERHDRFEDHLAQAAVIEGLARRGRPLAVGMEMFQQPFQAALDAYVRGDIDERTLLERTEWFRRWGFDWVLYRPIVTLCRRMGIPLVALNVPLELTKKVSKGGLASLSEADRAELPEMDLDNAAYRQRLREVYRQHPESFHRPFQNFYEAQVLWDEGMAEAIHRYLSGHPGVQMVVIAGGGHVAYGDGIPARVRRRGGYETATLLDPGGETPRPGMADFFLFPPEVPAPFTAKLGVIVERERGGIRIREVAPGSPAARAGLRPGDRILALDGYAVADLSALKLALAFKQEGESAVVRVRRALRFRPDREEEVTVGPFRPVSYH</sequence>
<name>A0A6N9TMU8_DISTH</name>
<evidence type="ECO:0000259" key="2">
    <source>
        <dbReference type="PROSITE" id="PS50106"/>
    </source>
</evidence>
<keyword evidence="1" id="KW-0732">Signal</keyword>
<evidence type="ECO:0000313" key="4">
    <source>
        <dbReference type="Proteomes" id="UP000469346"/>
    </source>
</evidence>
<gene>
    <name evidence="3" type="ORF">G3N55_06880</name>
</gene>
<dbReference type="InterPro" id="IPR014782">
    <property type="entry name" value="Peptidase_M1_dom"/>
</dbReference>
<dbReference type="AlphaFoldDB" id="A0A6N9TMU8"/>
<evidence type="ECO:0000256" key="1">
    <source>
        <dbReference type="SAM" id="SignalP"/>
    </source>
</evidence>
<dbReference type="CDD" id="cd14727">
    <property type="entry name" value="ChanN-like"/>
    <property type="match status" value="1"/>
</dbReference>
<dbReference type="Pfam" id="PF13180">
    <property type="entry name" value="PDZ_2"/>
    <property type="match status" value="1"/>
</dbReference>
<comment type="caution">
    <text evidence="3">The sequence shown here is derived from an EMBL/GenBank/DDBJ whole genome shotgun (WGS) entry which is preliminary data.</text>
</comment>
<feature type="signal peptide" evidence="1">
    <location>
        <begin position="1"/>
        <end position="28"/>
    </location>
</feature>
<protein>
    <submittedName>
        <fullName evidence="3">PDZ domain-containing protein</fullName>
    </submittedName>
</protein>
<feature type="chain" id="PRO_5026852148" evidence="1">
    <location>
        <begin position="29"/>
        <end position="1002"/>
    </location>
</feature>
<evidence type="ECO:0000313" key="3">
    <source>
        <dbReference type="EMBL" id="NDY42565.1"/>
    </source>
</evidence>
<dbReference type="Gene3D" id="1.10.390.10">
    <property type="entry name" value="Neutral Protease Domain 2"/>
    <property type="match status" value="1"/>
</dbReference>
<dbReference type="PANTHER" id="PTHR45726">
    <property type="entry name" value="LEUKOTRIENE A-4 HYDROLASE"/>
    <property type="match status" value="1"/>
</dbReference>
<feature type="domain" description="PDZ" evidence="2">
    <location>
        <begin position="913"/>
        <end position="981"/>
    </location>
</feature>
<dbReference type="InterPro" id="IPR036034">
    <property type="entry name" value="PDZ_sf"/>
</dbReference>
<dbReference type="Gene3D" id="3.40.50.11550">
    <property type="match status" value="1"/>
</dbReference>
<organism evidence="3 4">
    <name type="scientific">Dissulfurirhabdus thermomarina</name>
    <dbReference type="NCBI Taxonomy" id="1765737"/>
    <lineage>
        <taxon>Bacteria</taxon>
        <taxon>Deltaproteobacteria</taxon>
        <taxon>Dissulfurirhabdaceae</taxon>
        <taxon>Dissulfurirhabdus</taxon>
    </lineage>
</organism>
<dbReference type="SUPFAM" id="SSF159501">
    <property type="entry name" value="EreA/ChaN-like"/>
    <property type="match status" value="1"/>
</dbReference>
<dbReference type="SUPFAM" id="SSF50156">
    <property type="entry name" value="PDZ domain-like"/>
    <property type="match status" value="1"/>
</dbReference>
<dbReference type="GO" id="GO:0008237">
    <property type="term" value="F:metallopeptidase activity"/>
    <property type="evidence" value="ECO:0007669"/>
    <property type="project" value="InterPro"/>
</dbReference>
<dbReference type="EMBL" id="JAAGRR010000066">
    <property type="protein sequence ID" value="NDY42565.1"/>
    <property type="molecule type" value="Genomic_DNA"/>
</dbReference>
<proteinExistence type="predicted"/>
<dbReference type="SMART" id="SM00228">
    <property type="entry name" value="PDZ"/>
    <property type="match status" value="1"/>
</dbReference>
<dbReference type="InterPro" id="IPR001478">
    <property type="entry name" value="PDZ"/>
</dbReference>
<dbReference type="Pfam" id="PF04187">
    <property type="entry name" value="Cofac_haem_bdg"/>
    <property type="match status" value="1"/>
</dbReference>
<dbReference type="PROSITE" id="PS50106">
    <property type="entry name" value="PDZ"/>
    <property type="match status" value="1"/>
</dbReference>
<dbReference type="InterPro" id="IPR007314">
    <property type="entry name" value="Cofac_haem-bd_dom"/>
</dbReference>
<dbReference type="PANTHER" id="PTHR45726:SF3">
    <property type="entry name" value="LEUKOTRIENE A-4 HYDROLASE"/>
    <property type="match status" value="1"/>
</dbReference>
<dbReference type="InterPro" id="IPR027268">
    <property type="entry name" value="Peptidase_M4/M1_CTD_sf"/>
</dbReference>